<accession>A0A5E4CPU0</accession>
<proteinExistence type="predicted"/>
<evidence type="ECO:0000256" key="1">
    <source>
        <dbReference type="SAM" id="MobiDB-lite"/>
    </source>
</evidence>
<reference evidence="2" key="1">
    <citation type="submission" date="2019-04" db="EMBL/GenBank/DDBJ databases">
        <authorList>
            <person name="Alioto T."/>
            <person name="Alioto T."/>
        </authorList>
    </citation>
    <scope>NUCLEOTIDE SEQUENCE [LARGE SCALE GENOMIC DNA]</scope>
</reference>
<evidence type="ECO:0000313" key="2">
    <source>
        <dbReference type="EMBL" id="VTJ83051.1"/>
    </source>
</evidence>
<feature type="region of interest" description="Disordered" evidence="1">
    <location>
        <begin position="1"/>
        <end position="27"/>
    </location>
</feature>
<feature type="compositionally biased region" description="Low complexity" evidence="1">
    <location>
        <begin position="80"/>
        <end position="97"/>
    </location>
</feature>
<keyword evidence="3" id="KW-1185">Reference proteome</keyword>
<feature type="non-terminal residue" evidence="2">
    <location>
        <position position="1"/>
    </location>
</feature>
<evidence type="ECO:0000313" key="3">
    <source>
        <dbReference type="Proteomes" id="UP000335636"/>
    </source>
</evidence>
<comment type="caution">
    <text evidence="2">The sequence shown here is derived from an EMBL/GenBank/DDBJ whole genome shotgun (WGS) entry which is preliminary data.</text>
</comment>
<gene>
    <name evidence="2" type="ORF">MONAX_5E042602</name>
</gene>
<protein>
    <submittedName>
        <fullName evidence="2">Uncharacterized protein</fullName>
    </submittedName>
</protein>
<sequence>PGALPDSRDPAPPYARPSCSRAPPELAGRSVRWAGRRADVARDADRFRRRLRRLRLFCRRGLYENTGRRAAKHPPRSQRAAAGTDGPEPGAEPGAAALCSPRQRPA</sequence>
<dbReference type="Proteomes" id="UP000335636">
    <property type="component" value="Unassembled WGS sequence"/>
</dbReference>
<dbReference type="AlphaFoldDB" id="A0A5E4CPU0"/>
<dbReference type="EMBL" id="CABDUW010001631">
    <property type="protein sequence ID" value="VTJ83051.1"/>
    <property type="molecule type" value="Genomic_DNA"/>
</dbReference>
<feature type="region of interest" description="Disordered" evidence="1">
    <location>
        <begin position="64"/>
        <end position="106"/>
    </location>
</feature>
<organism evidence="2 3">
    <name type="scientific">Marmota monax</name>
    <name type="common">Woodchuck</name>
    <dbReference type="NCBI Taxonomy" id="9995"/>
    <lineage>
        <taxon>Eukaryota</taxon>
        <taxon>Metazoa</taxon>
        <taxon>Chordata</taxon>
        <taxon>Craniata</taxon>
        <taxon>Vertebrata</taxon>
        <taxon>Euteleostomi</taxon>
        <taxon>Mammalia</taxon>
        <taxon>Eutheria</taxon>
        <taxon>Euarchontoglires</taxon>
        <taxon>Glires</taxon>
        <taxon>Rodentia</taxon>
        <taxon>Sciuromorpha</taxon>
        <taxon>Sciuridae</taxon>
        <taxon>Xerinae</taxon>
        <taxon>Marmotini</taxon>
        <taxon>Marmota</taxon>
    </lineage>
</organism>
<name>A0A5E4CPU0_MARMO</name>